<dbReference type="Pfam" id="PF07679">
    <property type="entry name" value="I-set"/>
    <property type="match status" value="1"/>
</dbReference>
<evidence type="ECO:0000313" key="3">
    <source>
        <dbReference type="WBParaSite" id="PSAMB.scaffold6171size10026.g28020.t1"/>
    </source>
</evidence>
<sequence length="66" mass="7641">MSPGHVRHSEMRDRHLAAKIVKNSHFSQTYKLGYKILLLCEAEGTPMPMVVWYKDGAELVKYKNVH</sequence>
<protein>
    <submittedName>
        <fullName evidence="3">Ig-like domain-containing protein</fullName>
    </submittedName>
</protein>
<dbReference type="Proteomes" id="UP000887566">
    <property type="component" value="Unplaced"/>
</dbReference>
<organism evidence="2 3">
    <name type="scientific">Plectus sambesii</name>
    <dbReference type="NCBI Taxonomy" id="2011161"/>
    <lineage>
        <taxon>Eukaryota</taxon>
        <taxon>Metazoa</taxon>
        <taxon>Ecdysozoa</taxon>
        <taxon>Nematoda</taxon>
        <taxon>Chromadorea</taxon>
        <taxon>Plectida</taxon>
        <taxon>Plectina</taxon>
        <taxon>Plectoidea</taxon>
        <taxon>Plectidae</taxon>
        <taxon>Plectus</taxon>
    </lineage>
</organism>
<name>A0A914X3D9_9BILA</name>
<dbReference type="Gene3D" id="2.60.40.10">
    <property type="entry name" value="Immunoglobulins"/>
    <property type="match status" value="1"/>
</dbReference>
<evidence type="ECO:0000313" key="2">
    <source>
        <dbReference type="Proteomes" id="UP000887566"/>
    </source>
</evidence>
<dbReference type="InterPro" id="IPR036179">
    <property type="entry name" value="Ig-like_dom_sf"/>
</dbReference>
<evidence type="ECO:0000259" key="1">
    <source>
        <dbReference type="PROSITE" id="PS50835"/>
    </source>
</evidence>
<dbReference type="SUPFAM" id="SSF48726">
    <property type="entry name" value="Immunoglobulin"/>
    <property type="match status" value="1"/>
</dbReference>
<dbReference type="InterPro" id="IPR007110">
    <property type="entry name" value="Ig-like_dom"/>
</dbReference>
<feature type="domain" description="Ig-like" evidence="1">
    <location>
        <begin position="33"/>
        <end position="66"/>
    </location>
</feature>
<keyword evidence="2" id="KW-1185">Reference proteome</keyword>
<accession>A0A914X3D9</accession>
<dbReference type="AlphaFoldDB" id="A0A914X3D9"/>
<dbReference type="WBParaSite" id="PSAMB.scaffold6171size10026.g28020.t1">
    <property type="protein sequence ID" value="PSAMB.scaffold6171size10026.g28020.t1"/>
    <property type="gene ID" value="PSAMB.scaffold6171size10026.g28020"/>
</dbReference>
<dbReference type="InterPro" id="IPR013098">
    <property type="entry name" value="Ig_I-set"/>
</dbReference>
<reference evidence="3" key="1">
    <citation type="submission" date="2022-11" db="UniProtKB">
        <authorList>
            <consortium name="WormBaseParasite"/>
        </authorList>
    </citation>
    <scope>IDENTIFICATION</scope>
</reference>
<dbReference type="PROSITE" id="PS50835">
    <property type="entry name" value="IG_LIKE"/>
    <property type="match status" value="1"/>
</dbReference>
<proteinExistence type="predicted"/>
<dbReference type="InterPro" id="IPR013783">
    <property type="entry name" value="Ig-like_fold"/>
</dbReference>